<keyword evidence="8" id="KW-1185">Reference proteome</keyword>
<feature type="binding site" evidence="6">
    <location>
        <position position="163"/>
    </location>
    <ligand>
        <name>NAD(+)</name>
        <dbReference type="ChEBI" id="CHEBI:57540"/>
    </ligand>
</feature>
<feature type="binding site" evidence="6">
    <location>
        <begin position="135"/>
        <end position="136"/>
    </location>
    <ligand>
        <name>NAD(+)</name>
        <dbReference type="ChEBI" id="CHEBI:57540"/>
    </ligand>
</feature>
<protein>
    <recommendedName>
        <fullName evidence="6">NAD kinase</fullName>
        <ecNumber evidence="6">2.7.1.23</ecNumber>
    </recommendedName>
    <alternativeName>
        <fullName evidence="6">ATP-dependent NAD kinase</fullName>
    </alternativeName>
</protein>
<keyword evidence="4 6" id="KW-0520">NAD</keyword>
<keyword evidence="2 6" id="KW-0418">Kinase</keyword>
<accession>A0A923I808</accession>
<comment type="catalytic activity">
    <reaction evidence="5 6">
        <text>NAD(+) + ATP = ADP + NADP(+) + H(+)</text>
        <dbReference type="Rhea" id="RHEA:18629"/>
        <dbReference type="ChEBI" id="CHEBI:15378"/>
        <dbReference type="ChEBI" id="CHEBI:30616"/>
        <dbReference type="ChEBI" id="CHEBI:57540"/>
        <dbReference type="ChEBI" id="CHEBI:58349"/>
        <dbReference type="ChEBI" id="CHEBI:456216"/>
        <dbReference type="EC" id="2.7.1.23"/>
    </reaction>
</comment>
<dbReference type="GO" id="GO:0051287">
    <property type="term" value="F:NAD binding"/>
    <property type="evidence" value="ECO:0007669"/>
    <property type="project" value="UniProtKB-ARBA"/>
</dbReference>
<comment type="cofactor">
    <cofactor evidence="6">
        <name>a divalent metal cation</name>
        <dbReference type="ChEBI" id="CHEBI:60240"/>
    </cofactor>
</comment>
<dbReference type="InterPro" id="IPR017438">
    <property type="entry name" value="ATP-NAD_kinase_N"/>
</dbReference>
<dbReference type="SUPFAM" id="SSF111331">
    <property type="entry name" value="NAD kinase/diacylglycerol kinase-like"/>
    <property type="match status" value="1"/>
</dbReference>
<dbReference type="GO" id="GO:0019674">
    <property type="term" value="P:NAD+ metabolic process"/>
    <property type="evidence" value="ECO:0007669"/>
    <property type="project" value="InterPro"/>
</dbReference>
<feature type="binding site" evidence="6">
    <location>
        <position position="165"/>
    </location>
    <ligand>
        <name>NAD(+)</name>
        <dbReference type="ChEBI" id="CHEBI:57540"/>
    </ligand>
</feature>
<dbReference type="Pfam" id="PF01513">
    <property type="entry name" value="NAD_kinase"/>
    <property type="match status" value="1"/>
</dbReference>
<keyword evidence="6" id="KW-0067">ATP-binding</keyword>
<dbReference type="EMBL" id="JACONZ010000001">
    <property type="protein sequence ID" value="MBC5579943.1"/>
    <property type="molecule type" value="Genomic_DNA"/>
</dbReference>
<organism evidence="7 8">
    <name type="scientific">Anaerofilum hominis</name>
    <dbReference type="NCBI Taxonomy" id="2763016"/>
    <lineage>
        <taxon>Bacteria</taxon>
        <taxon>Bacillati</taxon>
        <taxon>Bacillota</taxon>
        <taxon>Clostridia</taxon>
        <taxon>Eubacteriales</taxon>
        <taxon>Oscillospiraceae</taxon>
        <taxon>Anaerofilum</taxon>
    </lineage>
</organism>
<dbReference type="EC" id="2.7.1.23" evidence="6"/>
<reference evidence="7" key="1">
    <citation type="submission" date="2020-08" db="EMBL/GenBank/DDBJ databases">
        <title>Genome public.</title>
        <authorList>
            <person name="Liu C."/>
            <person name="Sun Q."/>
        </authorList>
    </citation>
    <scope>NUCLEOTIDE SEQUENCE</scope>
    <source>
        <strain evidence="7">BX8</strain>
    </source>
</reference>
<dbReference type="GO" id="GO:0006741">
    <property type="term" value="P:NADP+ biosynthetic process"/>
    <property type="evidence" value="ECO:0007669"/>
    <property type="project" value="UniProtKB-UniRule"/>
</dbReference>
<dbReference type="Pfam" id="PF20143">
    <property type="entry name" value="NAD_kinase_C"/>
    <property type="match status" value="1"/>
</dbReference>
<dbReference type="HAMAP" id="MF_00361">
    <property type="entry name" value="NAD_kinase"/>
    <property type="match status" value="1"/>
</dbReference>
<evidence type="ECO:0000256" key="1">
    <source>
        <dbReference type="ARBA" id="ARBA00022679"/>
    </source>
</evidence>
<keyword evidence="3 6" id="KW-0521">NADP</keyword>
<gene>
    <name evidence="6" type="primary">nadK</name>
    <name evidence="7" type="ORF">H8S23_00305</name>
</gene>
<dbReference type="Gene3D" id="3.40.50.10330">
    <property type="entry name" value="Probable inorganic polyphosphate/atp-NAD kinase, domain 1"/>
    <property type="match status" value="1"/>
</dbReference>
<dbReference type="Proteomes" id="UP000659630">
    <property type="component" value="Unassembled WGS sequence"/>
</dbReference>
<comment type="function">
    <text evidence="6">Involved in the regulation of the intracellular balance of NAD and NADP, and is a key enzyme in the biosynthesis of NADP. Catalyzes specifically the phosphorylation on 2'-hydroxyl of the adenosine moiety of NAD to yield NADP.</text>
</comment>
<comment type="subcellular location">
    <subcellularLocation>
        <location evidence="6">Cytoplasm</location>
    </subcellularLocation>
</comment>
<dbReference type="PANTHER" id="PTHR20275:SF0">
    <property type="entry name" value="NAD KINASE"/>
    <property type="match status" value="1"/>
</dbReference>
<dbReference type="AlphaFoldDB" id="A0A923I808"/>
<comment type="caution">
    <text evidence="7">The sequence shown here is derived from an EMBL/GenBank/DDBJ whole genome shotgun (WGS) entry which is preliminary data.</text>
</comment>
<evidence type="ECO:0000256" key="3">
    <source>
        <dbReference type="ARBA" id="ARBA00022857"/>
    </source>
</evidence>
<evidence type="ECO:0000313" key="7">
    <source>
        <dbReference type="EMBL" id="MBC5579943.1"/>
    </source>
</evidence>
<dbReference type="InterPro" id="IPR002504">
    <property type="entry name" value="NADK"/>
</dbReference>
<keyword evidence="6" id="KW-0963">Cytoplasm</keyword>
<feature type="binding site" evidence="6">
    <location>
        <position position="69"/>
    </location>
    <ligand>
        <name>NAD(+)</name>
        <dbReference type="ChEBI" id="CHEBI:57540"/>
    </ligand>
</feature>
<keyword evidence="6" id="KW-0547">Nucleotide-binding</keyword>
<evidence type="ECO:0000256" key="6">
    <source>
        <dbReference type="HAMAP-Rule" id="MF_00361"/>
    </source>
</evidence>
<proteinExistence type="inferred from homology"/>
<keyword evidence="1 6" id="KW-0808">Transferase</keyword>
<dbReference type="InterPro" id="IPR017437">
    <property type="entry name" value="ATP-NAD_kinase_PpnK-typ_C"/>
</dbReference>
<dbReference type="RefSeq" id="WP_186886322.1">
    <property type="nucleotide sequence ID" value="NZ_JACONZ010000001.1"/>
</dbReference>
<dbReference type="GO" id="GO:0005737">
    <property type="term" value="C:cytoplasm"/>
    <property type="evidence" value="ECO:0007669"/>
    <property type="project" value="UniProtKB-SubCell"/>
</dbReference>
<feature type="binding site" evidence="6">
    <location>
        <begin position="176"/>
        <end position="181"/>
    </location>
    <ligand>
        <name>NAD(+)</name>
        <dbReference type="ChEBI" id="CHEBI:57540"/>
    </ligand>
</feature>
<dbReference type="GO" id="GO:0005524">
    <property type="term" value="F:ATP binding"/>
    <property type="evidence" value="ECO:0007669"/>
    <property type="project" value="UniProtKB-KW"/>
</dbReference>
<evidence type="ECO:0000256" key="4">
    <source>
        <dbReference type="ARBA" id="ARBA00023027"/>
    </source>
</evidence>
<dbReference type="GO" id="GO:0003951">
    <property type="term" value="F:NAD+ kinase activity"/>
    <property type="evidence" value="ECO:0007669"/>
    <property type="project" value="UniProtKB-UniRule"/>
</dbReference>
<comment type="similarity">
    <text evidence="6">Belongs to the NAD kinase family.</text>
</comment>
<comment type="caution">
    <text evidence="6">Lacks conserved residue(s) required for the propagation of feature annotation.</text>
</comment>
<evidence type="ECO:0000313" key="8">
    <source>
        <dbReference type="Proteomes" id="UP000659630"/>
    </source>
</evidence>
<sequence length="277" mass="29533">MKVLLIVNAAKEEAVRCARRAGEILTREGAEWSVSQADLPTGDDACAEAQAVRSCDVVVTIGGDGTLLHAATQAARWQKPILGINVGRVGFLATVEASELELLAKLVKNEYTLDKRLMLAARVDGTTRYRSDALNDVVISKGAGTNTIRFDIYCDGTQVSSYRGDGVVIATPTGSTAYSLSAGGPILDAQIGGILVTPICAHSLNTPPMVFSARRSLRIVTAEHRAGGAYLSTDGRDYVALDPKDDILIGLSQKHLSLVSFCEADQFRAIDKKLKGR</sequence>
<evidence type="ECO:0000256" key="5">
    <source>
        <dbReference type="ARBA" id="ARBA00047925"/>
    </source>
</evidence>
<dbReference type="PANTHER" id="PTHR20275">
    <property type="entry name" value="NAD KINASE"/>
    <property type="match status" value="1"/>
</dbReference>
<evidence type="ECO:0000256" key="2">
    <source>
        <dbReference type="ARBA" id="ARBA00022777"/>
    </source>
</evidence>
<dbReference type="GO" id="GO:0046872">
    <property type="term" value="F:metal ion binding"/>
    <property type="evidence" value="ECO:0007669"/>
    <property type="project" value="UniProtKB-UniRule"/>
</dbReference>
<feature type="binding site" evidence="6">
    <location>
        <begin position="64"/>
        <end position="65"/>
    </location>
    <ligand>
        <name>NAD(+)</name>
        <dbReference type="ChEBI" id="CHEBI:57540"/>
    </ligand>
</feature>
<feature type="active site" description="Proton acceptor" evidence="6">
    <location>
        <position position="64"/>
    </location>
</feature>
<name>A0A923I808_9FIRM</name>
<dbReference type="InterPro" id="IPR016064">
    <property type="entry name" value="NAD/diacylglycerol_kinase_sf"/>
</dbReference>
<dbReference type="Gene3D" id="2.60.200.30">
    <property type="entry name" value="Probable inorganic polyphosphate/atp-NAD kinase, domain 2"/>
    <property type="match status" value="1"/>
</dbReference>